<reference evidence="4 5" key="1">
    <citation type="submission" date="2012-05" db="EMBL/GenBank/DDBJ databases">
        <title>Recombination and specialization in a pathogen metapopulation.</title>
        <authorList>
            <person name="Gardiner A."/>
            <person name="Kemen E."/>
            <person name="Schultz-Larsen T."/>
            <person name="MacLean D."/>
            <person name="Van Oosterhout C."/>
            <person name="Jones J.D.G."/>
        </authorList>
    </citation>
    <scope>NUCLEOTIDE SEQUENCE [LARGE SCALE GENOMIC DNA]</scope>
    <source>
        <strain evidence="4 5">Ac Nc2</strain>
    </source>
</reference>
<keyword evidence="1" id="KW-0175">Coiled coil</keyword>
<dbReference type="PANTHER" id="PTHR12722">
    <property type="entry name" value="XAP-5 PROTEIN-RELATED"/>
    <property type="match status" value="1"/>
</dbReference>
<feature type="coiled-coil region" evidence="1">
    <location>
        <begin position="168"/>
        <end position="197"/>
    </location>
</feature>
<dbReference type="GO" id="GO:0006325">
    <property type="term" value="P:chromatin organization"/>
    <property type="evidence" value="ECO:0007669"/>
    <property type="project" value="TreeGrafter"/>
</dbReference>
<evidence type="ECO:0000256" key="1">
    <source>
        <dbReference type="SAM" id="Coils"/>
    </source>
</evidence>
<feature type="domain" description="FAM50A/XAP5 C-terminal" evidence="3">
    <location>
        <begin position="194"/>
        <end position="334"/>
    </location>
</feature>
<dbReference type="InterPro" id="IPR007005">
    <property type="entry name" value="XAP5"/>
</dbReference>
<comment type="caution">
    <text evidence="4">The sequence shown here is derived from an EMBL/GenBank/DDBJ whole genome shotgun (WGS) entry which is preliminary data.</text>
</comment>
<dbReference type="OrthoDB" id="1562195at2759"/>
<dbReference type="PANTHER" id="PTHR12722:SF0">
    <property type="entry name" value="PROTEIN FAM50A"/>
    <property type="match status" value="1"/>
</dbReference>
<keyword evidence="5" id="KW-1185">Reference proteome</keyword>
<evidence type="ECO:0000259" key="3">
    <source>
        <dbReference type="Pfam" id="PF04921"/>
    </source>
</evidence>
<sequence length="336" mass="39768">MPSDIQRYGDAGVHTVEGNLAGSRAARLTKEREEQRKDYECKKQEITDMHFRASRIEKRFETFHDLEDAEFKRQTVGLVSAEDFRRKREILQSRRSDVLASASQSTPVPSERKNACKRKPKASALLSFSLEEDMDEDEQPEVAVEEGRKKRLMRKNPFVETSFLPDKERELQEELERKKLQEEWEQEQNRIKNENVTVTYSYWNGSGHRREITIPKKTTIAKYLELVKQELAQEFSELRGVSSENLLYVKEDLIIPHHFSFYDLIVTKARGKSGPLFHFDVHEDVRLINDARIEKDESHPGKVVERHWYEKNKHIFPASRWEMYDPMIKREKYTIH</sequence>
<dbReference type="STRING" id="65357.A0A024GA26"/>
<dbReference type="EMBL" id="CAIX01000045">
    <property type="protein sequence ID" value="CCI43187.1"/>
    <property type="molecule type" value="Genomic_DNA"/>
</dbReference>
<dbReference type="GO" id="GO:0005634">
    <property type="term" value="C:nucleus"/>
    <property type="evidence" value="ECO:0007669"/>
    <property type="project" value="InterPro"/>
</dbReference>
<proteinExistence type="predicted"/>
<dbReference type="AlphaFoldDB" id="A0A024GA26"/>
<dbReference type="Pfam" id="PF04921">
    <property type="entry name" value="XAP5"/>
    <property type="match status" value="1"/>
</dbReference>
<evidence type="ECO:0000313" key="5">
    <source>
        <dbReference type="Proteomes" id="UP000053237"/>
    </source>
</evidence>
<evidence type="ECO:0000313" key="4">
    <source>
        <dbReference type="EMBL" id="CCI43187.1"/>
    </source>
</evidence>
<protein>
    <recommendedName>
        <fullName evidence="3">FAM50A/XAP5 C-terminal domain-containing protein</fullName>
    </recommendedName>
</protein>
<name>A0A024GA26_9STRA</name>
<evidence type="ECO:0000256" key="2">
    <source>
        <dbReference type="SAM" id="MobiDB-lite"/>
    </source>
</evidence>
<feature type="region of interest" description="Disordered" evidence="2">
    <location>
        <begin position="95"/>
        <end position="117"/>
    </location>
</feature>
<dbReference type="InterPro" id="IPR048337">
    <property type="entry name" value="FAM50A/XAP5_C"/>
</dbReference>
<organism evidence="4 5">
    <name type="scientific">Albugo candida</name>
    <dbReference type="NCBI Taxonomy" id="65357"/>
    <lineage>
        <taxon>Eukaryota</taxon>
        <taxon>Sar</taxon>
        <taxon>Stramenopiles</taxon>
        <taxon>Oomycota</taxon>
        <taxon>Peronosporomycetes</taxon>
        <taxon>Albuginales</taxon>
        <taxon>Albuginaceae</taxon>
        <taxon>Albugo</taxon>
    </lineage>
</organism>
<gene>
    <name evidence="4" type="ORF">BN9_039710</name>
</gene>
<accession>A0A024GA26</accession>
<dbReference type="InParanoid" id="A0A024GA26"/>
<dbReference type="Proteomes" id="UP000053237">
    <property type="component" value="Unassembled WGS sequence"/>
</dbReference>